<gene>
    <name evidence="1" type="ORF">RchiOBHm_Chr7g0211381</name>
</gene>
<reference evidence="1 2" key="1">
    <citation type="journal article" date="2018" name="Nat. Genet.">
        <title>The Rosa genome provides new insights in the design of modern roses.</title>
        <authorList>
            <person name="Bendahmane M."/>
        </authorList>
    </citation>
    <scope>NUCLEOTIDE SEQUENCE [LARGE SCALE GENOMIC DNA]</scope>
    <source>
        <strain evidence="2">cv. Old Blush</strain>
    </source>
</reference>
<dbReference type="AlphaFoldDB" id="A0A2P6PAF1"/>
<name>A0A2P6PAF1_ROSCH</name>
<evidence type="ECO:0000313" key="2">
    <source>
        <dbReference type="Proteomes" id="UP000238479"/>
    </source>
</evidence>
<evidence type="ECO:0000313" key="1">
    <source>
        <dbReference type="EMBL" id="PRQ18911.1"/>
    </source>
</evidence>
<protein>
    <submittedName>
        <fullName evidence="1">Uncharacterized protein</fullName>
    </submittedName>
</protein>
<dbReference type="Gramene" id="PRQ18911">
    <property type="protein sequence ID" value="PRQ18911"/>
    <property type="gene ID" value="RchiOBHm_Chr7g0211381"/>
</dbReference>
<sequence length="52" mass="5689">MAEWNQRKKEGRFSGKLSVSGVLFLGLTSFHEKQGEEGSESGFVLDCGLGRV</sequence>
<dbReference type="Proteomes" id="UP000238479">
    <property type="component" value="Chromosome 7"/>
</dbReference>
<organism evidence="1 2">
    <name type="scientific">Rosa chinensis</name>
    <name type="common">China rose</name>
    <dbReference type="NCBI Taxonomy" id="74649"/>
    <lineage>
        <taxon>Eukaryota</taxon>
        <taxon>Viridiplantae</taxon>
        <taxon>Streptophyta</taxon>
        <taxon>Embryophyta</taxon>
        <taxon>Tracheophyta</taxon>
        <taxon>Spermatophyta</taxon>
        <taxon>Magnoliopsida</taxon>
        <taxon>eudicotyledons</taxon>
        <taxon>Gunneridae</taxon>
        <taxon>Pentapetalae</taxon>
        <taxon>rosids</taxon>
        <taxon>fabids</taxon>
        <taxon>Rosales</taxon>
        <taxon>Rosaceae</taxon>
        <taxon>Rosoideae</taxon>
        <taxon>Rosoideae incertae sedis</taxon>
        <taxon>Rosa</taxon>
    </lineage>
</organism>
<keyword evidence="2" id="KW-1185">Reference proteome</keyword>
<comment type="caution">
    <text evidence="1">The sequence shown here is derived from an EMBL/GenBank/DDBJ whole genome shotgun (WGS) entry which is preliminary data.</text>
</comment>
<proteinExistence type="predicted"/>
<accession>A0A2P6PAF1</accession>
<dbReference type="EMBL" id="PDCK01000045">
    <property type="protein sequence ID" value="PRQ18911.1"/>
    <property type="molecule type" value="Genomic_DNA"/>
</dbReference>